<dbReference type="SUPFAM" id="SSF57535">
    <property type="entry name" value="Complement control module/SCR domain"/>
    <property type="match status" value="1"/>
</dbReference>
<dbReference type="InterPro" id="IPR003599">
    <property type="entry name" value="Ig_sub"/>
</dbReference>
<evidence type="ECO:0000256" key="1">
    <source>
        <dbReference type="ARBA" id="ARBA00004236"/>
    </source>
</evidence>
<reference evidence="14" key="2">
    <citation type="journal article" date="2023" name="Science">
        <title>Genomic signatures of disease resistance in endangered staghorn corals.</title>
        <authorList>
            <person name="Vollmer S.V."/>
            <person name="Selwyn J.D."/>
            <person name="Despard B.A."/>
            <person name="Roesel C.L."/>
        </authorList>
    </citation>
    <scope>NUCLEOTIDE SEQUENCE</scope>
    <source>
        <strain evidence="14">K2</strain>
    </source>
</reference>
<accession>A0AAD9Q0B5</accession>
<dbReference type="AlphaFoldDB" id="A0AAD9Q0B5"/>
<dbReference type="Proteomes" id="UP001249851">
    <property type="component" value="Unassembled WGS sequence"/>
</dbReference>
<dbReference type="InterPro" id="IPR007110">
    <property type="entry name" value="Ig-like_dom"/>
</dbReference>
<keyword evidence="7" id="KW-0325">Glycoprotein</keyword>
<feature type="region of interest" description="Disordered" evidence="10">
    <location>
        <begin position="169"/>
        <end position="212"/>
    </location>
</feature>
<keyword evidence="5 11" id="KW-0472">Membrane</keyword>
<protein>
    <submittedName>
        <fullName evidence="14">Hemicentin-2</fullName>
    </submittedName>
</protein>
<proteinExistence type="predicted"/>
<evidence type="ECO:0000256" key="5">
    <source>
        <dbReference type="ARBA" id="ARBA00023136"/>
    </source>
</evidence>
<keyword evidence="4" id="KW-0677">Repeat</keyword>
<name>A0AAD9Q0B5_ACRCE</name>
<evidence type="ECO:0000256" key="6">
    <source>
        <dbReference type="ARBA" id="ARBA00023157"/>
    </source>
</evidence>
<keyword evidence="3" id="KW-0732">Signal</keyword>
<dbReference type="GO" id="GO:0005886">
    <property type="term" value="C:plasma membrane"/>
    <property type="evidence" value="ECO:0007669"/>
    <property type="project" value="UniProtKB-SubCell"/>
</dbReference>
<keyword evidence="2" id="KW-1003">Cell membrane</keyword>
<gene>
    <name evidence="14" type="ORF">P5673_026436</name>
</gene>
<dbReference type="EMBL" id="JARQWQ010000087">
    <property type="protein sequence ID" value="KAK2552359.1"/>
    <property type="molecule type" value="Genomic_DNA"/>
</dbReference>
<dbReference type="SUPFAM" id="SSF48726">
    <property type="entry name" value="Immunoglobulin"/>
    <property type="match status" value="3"/>
</dbReference>
<dbReference type="Pfam" id="PF07679">
    <property type="entry name" value="I-set"/>
    <property type="match status" value="1"/>
</dbReference>
<feature type="domain" description="Ig-like" evidence="12">
    <location>
        <begin position="394"/>
        <end position="484"/>
    </location>
</feature>
<keyword evidence="11" id="KW-0812">Transmembrane</keyword>
<evidence type="ECO:0000313" key="14">
    <source>
        <dbReference type="EMBL" id="KAK2552359.1"/>
    </source>
</evidence>
<feature type="domain" description="Ig-like" evidence="12">
    <location>
        <begin position="305"/>
        <end position="372"/>
    </location>
</feature>
<dbReference type="SMART" id="SM00032">
    <property type="entry name" value="CCP"/>
    <property type="match status" value="1"/>
</dbReference>
<comment type="caution">
    <text evidence="14">The sequence shown here is derived from an EMBL/GenBank/DDBJ whole genome shotgun (WGS) entry which is preliminary data.</text>
</comment>
<dbReference type="SMART" id="SM00408">
    <property type="entry name" value="IGc2"/>
    <property type="match status" value="3"/>
</dbReference>
<organism evidence="14 15">
    <name type="scientific">Acropora cervicornis</name>
    <name type="common">Staghorn coral</name>
    <dbReference type="NCBI Taxonomy" id="6130"/>
    <lineage>
        <taxon>Eukaryota</taxon>
        <taxon>Metazoa</taxon>
        <taxon>Cnidaria</taxon>
        <taxon>Anthozoa</taxon>
        <taxon>Hexacorallia</taxon>
        <taxon>Scleractinia</taxon>
        <taxon>Astrocoeniina</taxon>
        <taxon>Acroporidae</taxon>
        <taxon>Acropora</taxon>
    </lineage>
</organism>
<evidence type="ECO:0000256" key="2">
    <source>
        <dbReference type="ARBA" id="ARBA00022475"/>
    </source>
</evidence>
<evidence type="ECO:0000256" key="3">
    <source>
        <dbReference type="ARBA" id="ARBA00022729"/>
    </source>
</evidence>
<dbReference type="PROSITE" id="PS50835">
    <property type="entry name" value="IG_LIKE"/>
    <property type="match status" value="3"/>
</dbReference>
<dbReference type="Pfam" id="PF00084">
    <property type="entry name" value="Sushi"/>
    <property type="match status" value="1"/>
</dbReference>
<dbReference type="Gene3D" id="2.60.40.10">
    <property type="entry name" value="Immunoglobulins"/>
    <property type="match status" value="3"/>
</dbReference>
<evidence type="ECO:0000313" key="15">
    <source>
        <dbReference type="Proteomes" id="UP001249851"/>
    </source>
</evidence>
<evidence type="ECO:0000256" key="8">
    <source>
        <dbReference type="ARBA" id="ARBA00023319"/>
    </source>
</evidence>
<evidence type="ECO:0000259" key="13">
    <source>
        <dbReference type="PROSITE" id="PS50923"/>
    </source>
</evidence>
<evidence type="ECO:0000256" key="7">
    <source>
        <dbReference type="ARBA" id="ARBA00023180"/>
    </source>
</evidence>
<keyword evidence="8" id="KW-0393">Immunoglobulin domain</keyword>
<feature type="compositionally biased region" description="Low complexity" evidence="10">
    <location>
        <begin position="184"/>
        <end position="199"/>
    </location>
</feature>
<keyword evidence="11" id="KW-1133">Transmembrane helix</keyword>
<feature type="disulfide bond" evidence="9">
    <location>
        <begin position="514"/>
        <end position="541"/>
    </location>
</feature>
<evidence type="ECO:0000256" key="10">
    <source>
        <dbReference type="SAM" id="MobiDB-lite"/>
    </source>
</evidence>
<reference evidence="14" key="1">
    <citation type="journal article" date="2023" name="G3 (Bethesda)">
        <title>Whole genome assembly and annotation of the endangered Caribbean coral Acropora cervicornis.</title>
        <authorList>
            <person name="Selwyn J.D."/>
            <person name="Vollmer S.V."/>
        </authorList>
    </citation>
    <scope>NUCLEOTIDE SEQUENCE</scope>
    <source>
        <strain evidence="14">K2</strain>
    </source>
</reference>
<dbReference type="PANTHER" id="PTHR12231">
    <property type="entry name" value="CTX-RELATED TYPE I TRANSMEMBRANE PROTEIN"/>
    <property type="match status" value="1"/>
</dbReference>
<evidence type="ECO:0000256" key="11">
    <source>
        <dbReference type="SAM" id="Phobius"/>
    </source>
</evidence>
<feature type="transmembrane region" description="Helical" evidence="11">
    <location>
        <begin position="12"/>
        <end position="35"/>
    </location>
</feature>
<dbReference type="InterPro" id="IPR051170">
    <property type="entry name" value="Neural/epithelial_adhesion"/>
</dbReference>
<comment type="subcellular location">
    <subcellularLocation>
        <location evidence="1">Cell membrane</location>
    </subcellularLocation>
</comment>
<sequence>MEPKANKRSHALVLGLSVNLVLTLGSIAFTCYSLHRFDSRLTAIEQNLLLTRSPYQLADQVTAQPAFEQSYPNGPQIKEDARVKRAANSQSMCHKCSNTCLKSIGRRNNSTTSGSQSNVVCVLGKIVFSFNMPTEVQRNIEIKTVSINQAERYVNHFSFFHIFIEPAPVPGPRGPSGKRGRNGPRGVPGPQGRRGTRGLPGPPGKSASDGDKLKIPLLISKPSSSVTRIEKQSVTLPCKAVGFPQPLIKWYKYNEPIDEGRKHYTEWNLEFQEIKFEDRGIYTCKVENLLGSANLSVNVTVNVPPKFITQPKSFVTGVKNWNTILTCDIFGYPAPVITWTRPPKQISPNRHIMDGKQLTIKNTTESEGFVCRGVNSLGNVMALIWILVKDVVNPYIVSSPPSKTEVRSVGDTVMLNCSARGSPLPSVTWFKSGRRVFSTAEDDGNDLLKSGVVIRSFQPGDAGVYTCLFYNDNNMTAEATTTLSLVSCDNPGAPSNGQKRGLRYWPGESVSFVCDPQYHLSGPARRTCLSSGNWSGVQPSCKPSHGQV</sequence>
<feature type="domain" description="Sushi" evidence="13">
    <location>
        <begin position="486"/>
        <end position="543"/>
    </location>
</feature>
<keyword evidence="15" id="KW-1185">Reference proteome</keyword>
<dbReference type="InterPro" id="IPR003598">
    <property type="entry name" value="Ig_sub2"/>
</dbReference>
<dbReference type="SMART" id="SM00409">
    <property type="entry name" value="IG"/>
    <property type="match status" value="3"/>
</dbReference>
<dbReference type="InterPro" id="IPR013783">
    <property type="entry name" value="Ig-like_fold"/>
</dbReference>
<dbReference type="Pfam" id="PF01391">
    <property type="entry name" value="Collagen"/>
    <property type="match status" value="1"/>
</dbReference>
<dbReference type="Gene3D" id="2.10.70.10">
    <property type="entry name" value="Complement Module, domain 1"/>
    <property type="match status" value="1"/>
</dbReference>
<feature type="domain" description="Ig-like" evidence="12">
    <location>
        <begin position="216"/>
        <end position="302"/>
    </location>
</feature>
<evidence type="ECO:0000259" key="12">
    <source>
        <dbReference type="PROSITE" id="PS50835"/>
    </source>
</evidence>
<dbReference type="Pfam" id="PF13927">
    <property type="entry name" value="Ig_3"/>
    <property type="match status" value="2"/>
</dbReference>
<dbReference type="FunFam" id="2.60.40.10:FF:000005">
    <property type="entry name" value="Neuronal cell adhesion molecule"/>
    <property type="match status" value="1"/>
</dbReference>
<dbReference type="InterPro" id="IPR036179">
    <property type="entry name" value="Ig-like_dom_sf"/>
</dbReference>
<dbReference type="InterPro" id="IPR035976">
    <property type="entry name" value="Sushi/SCR/CCP_sf"/>
</dbReference>
<dbReference type="CDD" id="cd00033">
    <property type="entry name" value="CCP"/>
    <property type="match status" value="1"/>
</dbReference>
<dbReference type="InterPro" id="IPR000436">
    <property type="entry name" value="Sushi_SCR_CCP_dom"/>
</dbReference>
<dbReference type="PANTHER" id="PTHR12231:SF253">
    <property type="entry name" value="DPR-INTERACTING PROTEIN ETA, ISOFORM B-RELATED"/>
    <property type="match status" value="1"/>
</dbReference>
<evidence type="ECO:0000256" key="9">
    <source>
        <dbReference type="PROSITE-ProRule" id="PRU00302"/>
    </source>
</evidence>
<comment type="caution">
    <text evidence="9">Lacks conserved residue(s) required for the propagation of feature annotation.</text>
</comment>
<dbReference type="PROSITE" id="PS50923">
    <property type="entry name" value="SUSHI"/>
    <property type="match status" value="1"/>
</dbReference>
<keyword evidence="9" id="KW-0768">Sushi</keyword>
<dbReference type="InterPro" id="IPR013098">
    <property type="entry name" value="Ig_I-set"/>
</dbReference>
<dbReference type="InterPro" id="IPR008160">
    <property type="entry name" value="Collagen"/>
</dbReference>
<keyword evidence="6 9" id="KW-1015">Disulfide bond</keyword>
<evidence type="ECO:0000256" key="4">
    <source>
        <dbReference type="ARBA" id="ARBA00022737"/>
    </source>
</evidence>